<dbReference type="AlphaFoldDB" id="A0A6B2QWY3"/>
<dbReference type="Pfam" id="PF03401">
    <property type="entry name" value="TctC"/>
    <property type="match status" value="1"/>
</dbReference>
<dbReference type="PANTHER" id="PTHR42928:SF5">
    <property type="entry name" value="BLR1237 PROTEIN"/>
    <property type="match status" value="1"/>
</dbReference>
<dbReference type="CDD" id="cd07012">
    <property type="entry name" value="PBP2_Bug_TTT"/>
    <property type="match status" value="1"/>
</dbReference>
<dbReference type="Gene3D" id="3.40.190.10">
    <property type="entry name" value="Periplasmic binding protein-like II"/>
    <property type="match status" value="1"/>
</dbReference>
<dbReference type="EMBL" id="JAAGRN010000001">
    <property type="protein sequence ID" value="NDY81639.1"/>
    <property type="molecule type" value="Genomic_DNA"/>
</dbReference>
<comment type="similarity">
    <text evidence="1">Belongs to the UPF0065 (bug) family.</text>
</comment>
<protein>
    <submittedName>
        <fullName evidence="3">Tripartite tricarboxylate transporter substrate binding protein</fullName>
    </submittedName>
</protein>
<evidence type="ECO:0000256" key="2">
    <source>
        <dbReference type="SAM" id="SignalP"/>
    </source>
</evidence>
<sequence length="327" mass="35413">MKKRTFFKQIVSTVALATSAMCLPAIAQAQAWPSKPIRIVLQFPPGGSTDVVARVLAQALTTKLGQTVIIENKPGADGAIAADYVLRSEPDGHTFFLASNTPMMQVPLLKKNPPYNPVTSFTPISLVGRYIYVLVVNPTVPVKTAAELITYAKNNPGKLNYGSYSSVTQLMYASIRDQAKVDMNAVNYKGEGPTVNDILGGHIQLTFSTPTSTLNQINEGKLRALAVVLPERVPYLPNVPTVAEAGLPPLKPATFAALYGPAKVPPEIATKMSEALKDVMSRPDIRERVEKQGLKLEGSTPQWLGNFTKDQLGIWKQAFDEAGLKPE</sequence>
<dbReference type="PIRSF" id="PIRSF017082">
    <property type="entry name" value="YflP"/>
    <property type="match status" value="1"/>
</dbReference>
<reference evidence="3" key="1">
    <citation type="submission" date="2020-02" db="EMBL/GenBank/DDBJ databases">
        <authorList>
            <person name="Chen W.-M."/>
        </authorList>
    </citation>
    <scope>NUCLEOTIDE SEQUENCE</scope>
    <source>
        <strain evidence="3">NBD-18</strain>
    </source>
</reference>
<accession>A0A6B2QWY3</accession>
<feature type="chain" id="PRO_5025338132" evidence="2">
    <location>
        <begin position="28"/>
        <end position="327"/>
    </location>
</feature>
<evidence type="ECO:0000313" key="3">
    <source>
        <dbReference type="EMBL" id="NDY81639.1"/>
    </source>
</evidence>
<dbReference type="InterPro" id="IPR005064">
    <property type="entry name" value="BUG"/>
</dbReference>
<gene>
    <name evidence="3" type="ORF">G3I67_00190</name>
</gene>
<dbReference type="SUPFAM" id="SSF53850">
    <property type="entry name" value="Periplasmic binding protein-like II"/>
    <property type="match status" value="1"/>
</dbReference>
<organism evidence="3">
    <name type="scientific">Sheuella amnicola</name>
    <dbReference type="NCBI Taxonomy" id="2707330"/>
    <lineage>
        <taxon>Bacteria</taxon>
        <taxon>Pseudomonadati</taxon>
        <taxon>Pseudomonadota</taxon>
        <taxon>Betaproteobacteria</taxon>
        <taxon>Burkholderiales</taxon>
        <taxon>Alcaligenaceae</taxon>
        <taxon>Sheuella</taxon>
    </lineage>
</organism>
<dbReference type="PANTHER" id="PTHR42928">
    <property type="entry name" value="TRICARBOXYLATE-BINDING PROTEIN"/>
    <property type="match status" value="1"/>
</dbReference>
<keyword evidence="2" id="KW-0732">Signal</keyword>
<dbReference type="InterPro" id="IPR042100">
    <property type="entry name" value="Bug_dom1"/>
</dbReference>
<dbReference type="RefSeq" id="WP_163650928.1">
    <property type="nucleotide sequence ID" value="NZ_JAAGRN010000001.1"/>
</dbReference>
<dbReference type="Gene3D" id="3.40.190.150">
    <property type="entry name" value="Bordetella uptake gene, domain 1"/>
    <property type="match status" value="1"/>
</dbReference>
<comment type="caution">
    <text evidence="3">The sequence shown here is derived from an EMBL/GenBank/DDBJ whole genome shotgun (WGS) entry which is preliminary data.</text>
</comment>
<name>A0A6B2QWY3_9BURK</name>
<evidence type="ECO:0000256" key="1">
    <source>
        <dbReference type="ARBA" id="ARBA00006987"/>
    </source>
</evidence>
<feature type="signal peptide" evidence="2">
    <location>
        <begin position="1"/>
        <end position="27"/>
    </location>
</feature>
<proteinExistence type="inferred from homology"/>